<reference evidence="1 2" key="1">
    <citation type="submission" date="2012-06" db="EMBL/GenBank/DDBJ databases">
        <title>The Genome Sequence of Aeromonas veronii AMC34.</title>
        <authorList>
            <consortium name="The Broad Institute Genome Sequencing Platform"/>
            <person name="Earl A."/>
            <person name="Ward D."/>
            <person name="Feldgarden M."/>
            <person name="Gevers D."/>
            <person name="Graf J."/>
            <person name="Tomasi A."/>
            <person name="Horneman A."/>
            <person name="Walker B."/>
            <person name="Young S.K."/>
            <person name="Zeng Q."/>
            <person name="Gargeya S."/>
            <person name="Fitzgerald M."/>
            <person name="Haas B."/>
            <person name="Abouelleil A."/>
            <person name="Alvarado L."/>
            <person name="Arachchi H.M."/>
            <person name="Berlin A.M."/>
            <person name="Chapman S.B."/>
            <person name="Goldberg J."/>
            <person name="Griggs A."/>
            <person name="Gujja S."/>
            <person name="Hansen M."/>
            <person name="Howarth C."/>
            <person name="Imamovic A."/>
            <person name="Larimer J."/>
            <person name="McCowan C."/>
            <person name="Montmayeur A."/>
            <person name="Murphy C."/>
            <person name="Neiman D."/>
            <person name="Pearson M."/>
            <person name="Priest M."/>
            <person name="Roberts A."/>
            <person name="Saif S."/>
            <person name="Shea T."/>
            <person name="Sisk P."/>
            <person name="Sykes S."/>
            <person name="Wortman J."/>
            <person name="Nusbaum C."/>
            <person name="Birren B."/>
        </authorList>
    </citation>
    <scope>NUCLEOTIDE SEQUENCE [LARGE SCALE GENOMIC DNA]</scope>
    <source>
        <strain evidence="1 2">AMC34</strain>
    </source>
</reference>
<sequence>MTIAVAWVRTLNNCKELVVVSDSRLNGGKKMDCGQKIIALPRSDAFICFAGDTSWAYPLMHQVTSAIDLYDRCSSRAQDIKELKTYVLKIFERLRDQVHDAIGNEDVPDAKFIFGGYSWVRKKFMIWHITYSTSTKSFKADPASEINGSPCLFTGDKEHVDFAKSELIRVLEERGKYDKRNKKNEHFKFEWEPFEVIRDMLHHVNDNACEFSSSSIGGAPQVLKIYEHLSSQMFGVLWKNRNDINEEIYYSGRRLANYGPRDIWVLKPNELITYNPLRTHSEKVVINKHASRKS</sequence>
<dbReference type="HOGENOM" id="CLU_073041_0_0_6"/>
<name>K1JP47_AERVE</name>
<protein>
    <submittedName>
        <fullName evidence="1">Uncharacterized protein</fullName>
    </submittedName>
</protein>
<dbReference type="Proteomes" id="UP000006087">
    <property type="component" value="Unassembled WGS sequence"/>
</dbReference>
<evidence type="ECO:0000313" key="2">
    <source>
        <dbReference type="Proteomes" id="UP000006087"/>
    </source>
</evidence>
<proteinExistence type="predicted"/>
<dbReference type="RefSeq" id="WP_005343114.1">
    <property type="nucleotide sequence ID" value="NZ_JH823256.1"/>
</dbReference>
<evidence type="ECO:0000313" key="1">
    <source>
        <dbReference type="EMBL" id="EKB21119.1"/>
    </source>
</evidence>
<dbReference type="EMBL" id="AGWU01000014">
    <property type="protein sequence ID" value="EKB21119.1"/>
    <property type="molecule type" value="Genomic_DNA"/>
</dbReference>
<organism evidence="1 2">
    <name type="scientific">Aeromonas veronii AMC34</name>
    <dbReference type="NCBI Taxonomy" id="1073383"/>
    <lineage>
        <taxon>Bacteria</taxon>
        <taxon>Pseudomonadati</taxon>
        <taxon>Pseudomonadota</taxon>
        <taxon>Gammaproteobacteria</taxon>
        <taxon>Aeromonadales</taxon>
        <taxon>Aeromonadaceae</taxon>
        <taxon>Aeromonas</taxon>
    </lineage>
</organism>
<gene>
    <name evidence="1" type="ORF">HMPREF1168_01392</name>
</gene>
<dbReference type="AlphaFoldDB" id="K1JP47"/>
<accession>K1JP47</accession>
<comment type="caution">
    <text evidence="1">The sequence shown here is derived from an EMBL/GenBank/DDBJ whole genome shotgun (WGS) entry which is preliminary data.</text>
</comment>